<evidence type="ECO:0000256" key="19">
    <source>
        <dbReference type="ARBA" id="ARBA00023014"/>
    </source>
</evidence>
<dbReference type="EC" id="3.6.4.12" evidence="6"/>
<feature type="compositionally biased region" description="Basic and acidic residues" evidence="26">
    <location>
        <begin position="1295"/>
        <end position="1304"/>
    </location>
</feature>
<evidence type="ECO:0000256" key="13">
    <source>
        <dbReference type="ARBA" id="ARBA00022741"/>
    </source>
</evidence>
<comment type="catalytic activity">
    <reaction evidence="25">
        <text>ATP + H2O = ADP + phosphate + H(+)</text>
        <dbReference type="Rhea" id="RHEA:13065"/>
        <dbReference type="ChEBI" id="CHEBI:15377"/>
        <dbReference type="ChEBI" id="CHEBI:15378"/>
        <dbReference type="ChEBI" id="CHEBI:30616"/>
        <dbReference type="ChEBI" id="CHEBI:43474"/>
        <dbReference type="ChEBI" id="CHEBI:456216"/>
        <dbReference type="EC" id="3.6.4.12"/>
    </reaction>
</comment>
<keyword evidence="13" id="KW-0547">Nucleotide-binding</keyword>
<evidence type="ECO:0000256" key="5">
    <source>
        <dbReference type="ARBA" id="ARBA00010446"/>
    </source>
</evidence>
<evidence type="ECO:0000256" key="25">
    <source>
        <dbReference type="ARBA" id="ARBA00047995"/>
    </source>
</evidence>
<evidence type="ECO:0000256" key="23">
    <source>
        <dbReference type="ARBA" id="ARBA00023242"/>
    </source>
</evidence>
<dbReference type="GO" id="GO:0016887">
    <property type="term" value="F:ATP hydrolysis activity"/>
    <property type="evidence" value="ECO:0007669"/>
    <property type="project" value="RHEA"/>
</dbReference>
<reference evidence="32" key="1">
    <citation type="journal article" date="2012" name="Proc. Natl. Acad. Sci. U.S.A.">
        <title>Genome sequence of the button mushroom Agaricus bisporus reveals mechanisms governing adaptation to a humic-rich ecological niche.</title>
        <authorList>
            <person name="Morin E."/>
            <person name="Kohler A."/>
            <person name="Baker A.R."/>
            <person name="Foulongne-Oriol M."/>
            <person name="Lombard V."/>
            <person name="Nagy L.G."/>
            <person name="Ohm R.A."/>
            <person name="Patyshakuliyeva A."/>
            <person name="Brun A."/>
            <person name="Aerts A.L."/>
            <person name="Bailey A.M."/>
            <person name="Billette C."/>
            <person name="Coutinho P.M."/>
            <person name="Deakin G."/>
            <person name="Doddapaneni H."/>
            <person name="Floudas D."/>
            <person name="Grimwood J."/>
            <person name="Hilden K."/>
            <person name="Kuees U."/>
            <person name="LaButti K.M."/>
            <person name="Lapidus A."/>
            <person name="Lindquist E.A."/>
            <person name="Lucas S.M."/>
            <person name="Murat C."/>
            <person name="Riley R.W."/>
            <person name="Salamov A.A."/>
            <person name="Schmutz J."/>
            <person name="Subramanian V."/>
            <person name="Woesten H.A.B."/>
            <person name="Xu J."/>
            <person name="Eastwood D.C."/>
            <person name="Foster G.D."/>
            <person name="Sonnenberg A.S."/>
            <person name="Cullen D."/>
            <person name="de Vries R.P."/>
            <person name="Lundell T."/>
            <person name="Hibbett D.S."/>
            <person name="Henrissat B."/>
            <person name="Burton K.S."/>
            <person name="Kerrigan R.W."/>
            <person name="Challen M.P."/>
            <person name="Grigoriev I.V."/>
            <person name="Martin F."/>
        </authorList>
    </citation>
    <scope>NUCLEOTIDE SEQUENCE [LARGE SCALE GENOMIC DNA]</scope>
    <source>
        <strain evidence="32">JB137-S8 / ATCC MYA-4627 / FGSC 10392</strain>
    </source>
</reference>
<keyword evidence="12" id="KW-0479">Metal-binding</keyword>
<dbReference type="STRING" id="597362.K5Y7H7"/>
<evidence type="ECO:0000256" key="1">
    <source>
        <dbReference type="ARBA" id="ARBA00001966"/>
    </source>
</evidence>
<dbReference type="Gene3D" id="3.90.320.10">
    <property type="match status" value="1"/>
</dbReference>
<dbReference type="FunCoup" id="K5Y7H7">
    <property type="interactions" value="364"/>
</dbReference>
<dbReference type="GO" id="GO:0005634">
    <property type="term" value="C:nucleus"/>
    <property type="evidence" value="ECO:0007669"/>
    <property type="project" value="UniProtKB-SubCell"/>
</dbReference>
<dbReference type="Pfam" id="PF13087">
    <property type="entry name" value="AAA_12"/>
    <property type="match status" value="1"/>
</dbReference>
<evidence type="ECO:0000259" key="28">
    <source>
        <dbReference type="Pfam" id="PF08696"/>
    </source>
</evidence>
<keyword evidence="14" id="KW-0227">DNA damage</keyword>
<dbReference type="GO" id="GO:0006281">
    <property type="term" value="P:DNA repair"/>
    <property type="evidence" value="ECO:0007669"/>
    <property type="project" value="UniProtKB-KW"/>
</dbReference>
<dbReference type="InParanoid" id="K5Y7H7"/>
<evidence type="ECO:0000256" key="10">
    <source>
        <dbReference type="ARBA" id="ARBA00022705"/>
    </source>
</evidence>
<evidence type="ECO:0000256" key="4">
    <source>
        <dbReference type="ARBA" id="ARBA00007913"/>
    </source>
</evidence>
<keyword evidence="16" id="KW-0347">Helicase</keyword>
<keyword evidence="24" id="KW-0511">Multifunctional enzyme</keyword>
<keyword evidence="10" id="KW-0235">DNA replication</keyword>
<feature type="signal peptide" evidence="27">
    <location>
        <begin position="1"/>
        <end position="17"/>
    </location>
</feature>
<evidence type="ECO:0000256" key="17">
    <source>
        <dbReference type="ARBA" id="ARBA00022840"/>
    </source>
</evidence>
<proteinExistence type="inferred from homology"/>
<feature type="chain" id="PRO_5003886846" description="DNA helicase" evidence="27">
    <location>
        <begin position="18"/>
        <end position="1333"/>
    </location>
</feature>
<keyword evidence="18" id="KW-0408">Iron</keyword>
<keyword evidence="15" id="KW-0378">Hydrolase</keyword>
<evidence type="ECO:0000256" key="15">
    <source>
        <dbReference type="ARBA" id="ARBA00022801"/>
    </source>
</evidence>
<dbReference type="EMBL" id="JH971385">
    <property type="protein sequence ID" value="EKM84195.1"/>
    <property type="molecule type" value="Genomic_DNA"/>
</dbReference>
<keyword evidence="11" id="KW-0540">Nuclease</keyword>
<comment type="cofactor">
    <cofactor evidence="1">
        <name>[4Fe-4S] cluster</name>
        <dbReference type="ChEBI" id="CHEBI:49883"/>
    </cofactor>
</comment>
<dbReference type="GO" id="GO:0043139">
    <property type="term" value="F:5'-3' DNA helicase activity"/>
    <property type="evidence" value="ECO:0007669"/>
    <property type="project" value="TreeGrafter"/>
</dbReference>
<accession>K5Y7H7</accession>
<evidence type="ECO:0000256" key="8">
    <source>
        <dbReference type="ARBA" id="ARBA00022512"/>
    </source>
</evidence>
<evidence type="ECO:0000256" key="16">
    <source>
        <dbReference type="ARBA" id="ARBA00022806"/>
    </source>
</evidence>
<evidence type="ECO:0000256" key="3">
    <source>
        <dbReference type="ARBA" id="ARBA00004191"/>
    </source>
</evidence>
<dbReference type="CDD" id="cd23507">
    <property type="entry name" value="hydrophobin_I"/>
    <property type="match status" value="1"/>
</dbReference>
<dbReference type="SUPFAM" id="SSF52540">
    <property type="entry name" value="P-loop containing nucleoside triphosphate hydrolases"/>
    <property type="match status" value="2"/>
</dbReference>
<evidence type="ECO:0000256" key="24">
    <source>
        <dbReference type="ARBA" id="ARBA00023268"/>
    </source>
</evidence>
<evidence type="ECO:0000256" key="12">
    <source>
        <dbReference type="ARBA" id="ARBA00022723"/>
    </source>
</evidence>
<keyword evidence="23" id="KW-0539">Nucleus</keyword>
<dbReference type="PANTHER" id="PTHR43788">
    <property type="entry name" value="DNA2/NAM7 HELICASE FAMILY MEMBER"/>
    <property type="match status" value="1"/>
</dbReference>
<dbReference type="InterPro" id="IPR001338">
    <property type="entry name" value="Class_I_Hydrophobin"/>
</dbReference>
<keyword evidence="21" id="KW-1015">Disulfide bond</keyword>
<dbReference type="InterPro" id="IPR047187">
    <property type="entry name" value="SF1_C_Upf1"/>
</dbReference>
<name>K5Y7H7_AGABU</name>
<dbReference type="GO" id="GO:0046872">
    <property type="term" value="F:metal ion binding"/>
    <property type="evidence" value="ECO:0007669"/>
    <property type="project" value="UniProtKB-KW"/>
</dbReference>
<dbReference type="GO" id="GO:0051539">
    <property type="term" value="F:4 iron, 4 sulfur cluster binding"/>
    <property type="evidence" value="ECO:0007669"/>
    <property type="project" value="UniProtKB-KW"/>
</dbReference>
<evidence type="ECO:0000313" key="32">
    <source>
        <dbReference type="Proteomes" id="UP000008493"/>
    </source>
</evidence>
<evidence type="ECO:0000256" key="22">
    <source>
        <dbReference type="ARBA" id="ARBA00023204"/>
    </source>
</evidence>
<dbReference type="KEGG" id="abp:AGABI1DRAFT104147"/>
<evidence type="ECO:0000256" key="26">
    <source>
        <dbReference type="SAM" id="MobiDB-lite"/>
    </source>
</evidence>
<dbReference type="Proteomes" id="UP000008493">
    <property type="component" value="Unassembled WGS sequence"/>
</dbReference>
<keyword evidence="20" id="KW-0238">DNA-binding</keyword>
<comment type="similarity">
    <text evidence="5">Belongs to the fungal hydrophobin family.</text>
</comment>
<comment type="subcellular location">
    <subcellularLocation>
        <location evidence="2">Nucleus</location>
    </subcellularLocation>
    <subcellularLocation>
        <location evidence="3">Secreted</location>
        <location evidence="3">Cell wall</location>
    </subcellularLocation>
</comment>
<dbReference type="OrthoDB" id="6513042at2759"/>
<feature type="domain" description="DNA replication factor Dna2 N-terminal" evidence="28">
    <location>
        <begin position="361"/>
        <end position="574"/>
    </location>
</feature>
<evidence type="ECO:0000256" key="14">
    <source>
        <dbReference type="ARBA" id="ARBA00022763"/>
    </source>
</evidence>
<evidence type="ECO:0000256" key="7">
    <source>
        <dbReference type="ARBA" id="ARBA00022485"/>
    </source>
</evidence>
<evidence type="ECO:0000256" key="11">
    <source>
        <dbReference type="ARBA" id="ARBA00022722"/>
    </source>
</evidence>
<dbReference type="GO" id="GO:0006260">
    <property type="term" value="P:DNA replication"/>
    <property type="evidence" value="ECO:0007669"/>
    <property type="project" value="UniProtKB-KW"/>
</dbReference>
<feature type="region of interest" description="Disordered" evidence="26">
    <location>
        <begin position="1282"/>
        <end position="1319"/>
    </location>
</feature>
<keyword evidence="17" id="KW-0067">ATP-binding</keyword>
<dbReference type="Pfam" id="PF08696">
    <property type="entry name" value="Dna2"/>
    <property type="match status" value="1"/>
</dbReference>
<dbReference type="Gene3D" id="3.40.50.300">
    <property type="entry name" value="P-loop containing nucleotide triphosphate hydrolases"/>
    <property type="match status" value="2"/>
</dbReference>
<keyword evidence="8" id="KW-0134">Cell wall</keyword>
<protein>
    <recommendedName>
        <fullName evidence="6">DNA helicase</fullName>
        <ecNumber evidence="6">3.6.4.12</ecNumber>
    </recommendedName>
</protein>
<dbReference type="CDD" id="cd18808">
    <property type="entry name" value="SF1_C_Upf1"/>
    <property type="match status" value="1"/>
</dbReference>
<keyword evidence="19" id="KW-0411">Iron-sulfur</keyword>
<dbReference type="GO" id="GO:0004518">
    <property type="term" value="F:nuclease activity"/>
    <property type="evidence" value="ECO:0007669"/>
    <property type="project" value="UniProtKB-KW"/>
</dbReference>
<dbReference type="RefSeq" id="XP_007325857.1">
    <property type="nucleotide sequence ID" value="XM_007325795.1"/>
</dbReference>
<dbReference type="CDD" id="cd22318">
    <property type="entry name" value="DNA2_N-like"/>
    <property type="match status" value="1"/>
</dbReference>
<evidence type="ECO:0000256" key="2">
    <source>
        <dbReference type="ARBA" id="ARBA00004123"/>
    </source>
</evidence>
<evidence type="ECO:0000256" key="18">
    <source>
        <dbReference type="ARBA" id="ARBA00023004"/>
    </source>
</evidence>
<evidence type="ECO:0000256" key="20">
    <source>
        <dbReference type="ARBA" id="ARBA00023125"/>
    </source>
</evidence>
<dbReference type="HOGENOM" id="CLU_001666_2_3_1"/>
<dbReference type="PANTHER" id="PTHR43788:SF8">
    <property type="entry name" value="DNA-BINDING PROTEIN SMUBP-2"/>
    <property type="match status" value="1"/>
</dbReference>
<feature type="region of interest" description="Disordered" evidence="26">
    <location>
        <begin position="193"/>
        <end position="246"/>
    </location>
</feature>
<evidence type="ECO:0000256" key="21">
    <source>
        <dbReference type="ARBA" id="ARBA00023157"/>
    </source>
</evidence>
<dbReference type="GO" id="GO:0009277">
    <property type="term" value="C:fungal-type cell wall"/>
    <property type="evidence" value="ECO:0007669"/>
    <property type="project" value="InterPro"/>
</dbReference>
<organism evidence="31 32">
    <name type="scientific">Agaricus bisporus var. burnettii (strain JB137-S8 / ATCC MYA-4627 / FGSC 10392)</name>
    <name type="common">White button mushroom</name>
    <dbReference type="NCBI Taxonomy" id="597362"/>
    <lineage>
        <taxon>Eukaryota</taxon>
        <taxon>Fungi</taxon>
        <taxon>Dikarya</taxon>
        <taxon>Basidiomycota</taxon>
        <taxon>Agaricomycotina</taxon>
        <taxon>Agaricomycetes</taxon>
        <taxon>Agaricomycetidae</taxon>
        <taxon>Agaricales</taxon>
        <taxon>Agaricineae</taxon>
        <taxon>Agaricaceae</taxon>
        <taxon>Agaricus</taxon>
    </lineage>
</organism>
<feature type="domain" description="DNA2/NAM7 helicase helicase" evidence="29">
    <location>
        <begin position="994"/>
        <end position="1089"/>
    </location>
</feature>
<dbReference type="InterPro" id="IPR027417">
    <property type="entry name" value="P-loop_NTPase"/>
</dbReference>
<comment type="similarity">
    <text evidence="4">Belongs to the DNA2/NAM7 helicase family.</text>
</comment>
<keyword evidence="32" id="KW-1185">Reference proteome</keyword>
<evidence type="ECO:0000256" key="6">
    <source>
        <dbReference type="ARBA" id="ARBA00012551"/>
    </source>
</evidence>
<keyword evidence="9" id="KW-0964">Secreted</keyword>
<keyword evidence="22" id="KW-0234">DNA repair</keyword>
<dbReference type="GeneID" id="18821957"/>
<feature type="domain" description="DNA2/NAM7 helicase-like C-terminal" evidence="30">
    <location>
        <begin position="1115"/>
        <end position="1222"/>
    </location>
</feature>
<dbReference type="InterPro" id="IPR011604">
    <property type="entry name" value="PDDEXK-like_dom_sf"/>
</dbReference>
<dbReference type="InterPro" id="IPR050534">
    <property type="entry name" value="Coronavir_polyprotein_1ab"/>
</dbReference>
<dbReference type="OMA" id="DIAHPRG"/>
<evidence type="ECO:0000259" key="29">
    <source>
        <dbReference type="Pfam" id="PF13086"/>
    </source>
</evidence>
<dbReference type="InterPro" id="IPR014808">
    <property type="entry name" value="DNA_replication_fac_Dna2_N"/>
</dbReference>
<dbReference type="GO" id="GO:0003677">
    <property type="term" value="F:DNA binding"/>
    <property type="evidence" value="ECO:0007669"/>
    <property type="project" value="UniProtKB-KW"/>
</dbReference>
<gene>
    <name evidence="31" type="ORF">AGABI1DRAFT_104147</name>
</gene>
<dbReference type="InterPro" id="IPR041679">
    <property type="entry name" value="DNA2/NAM7-like_C"/>
</dbReference>
<dbReference type="eggNOG" id="KOG1805">
    <property type="taxonomic scope" value="Eukaryota"/>
</dbReference>
<keyword evidence="7" id="KW-0004">4Fe-4S</keyword>
<keyword evidence="27" id="KW-0732">Signal</keyword>
<evidence type="ECO:0000256" key="27">
    <source>
        <dbReference type="SAM" id="SignalP"/>
    </source>
</evidence>
<dbReference type="Pfam" id="PF13086">
    <property type="entry name" value="AAA_11"/>
    <property type="match status" value="1"/>
</dbReference>
<dbReference type="Pfam" id="PF01185">
    <property type="entry name" value="Hydrophobin"/>
    <property type="match status" value="1"/>
</dbReference>
<dbReference type="GO" id="GO:0005199">
    <property type="term" value="F:structural constituent of cell wall"/>
    <property type="evidence" value="ECO:0007669"/>
    <property type="project" value="InterPro"/>
</dbReference>
<evidence type="ECO:0000259" key="30">
    <source>
        <dbReference type="Pfam" id="PF13087"/>
    </source>
</evidence>
<evidence type="ECO:0000256" key="9">
    <source>
        <dbReference type="ARBA" id="ARBA00022525"/>
    </source>
</evidence>
<evidence type="ECO:0000313" key="31">
    <source>
        <dbReference type="EMBL" id="EKM84195.1"/>
    </source>
</evidence>
<dbReference type="GO" id="GO:0005524">
    <property type="term" value="F:ATP binding"/>
    <property type="evidence" value="ECO:0007669"/>
    <property type="project" value="UniProtKB-KW"/>
</dbReference>
<sequence>MNFKLLALFAFATAVIAAPASEDAQADLINTHPGAPETAGTRLSTSARDDLVQAESYQARSNSYDPRQNPQCRMGYAQCCNTLQETTLRIVEALFSAGNYTGVTFDPTTIATVIGFECVTFNAALGSCSSTPACCSNVEPSKIFGAYVDTQLGTDYDEAEFMCSLLCDLDAASSFPPPRTPLKPHTAKLVHHATGNLNPKARTRSNRASTTSQKSDMDITTLLGGAESPGRSDMLSPVETSSCTPQKPHVAHALTSVEQGGPQADKDTLPTIPVASATTHPEDIAMLLEGAEDWDWSDMLTPKKGTPSPKKARLNSNFGSPYKPLHHASQREYRGPICTRCIVESVSGDSLQKVLAVKTDPGGEKRTVILRDDWIMSDVCNGDVINIIGAFETVSPTSSSSITCTAYITSKSNYLIRHPDILVTATTLANAAQCRRKPILAGLVRSTSDITPALVWGNILHEVMELCLQENCWDQAWIERKIDEFVRKNLVSVMRIEMSVEQASHEVKVRASGLLAFARKYMGSKPKSEGVLTDTRSNPGDPESLLAITDLLDAEEDIWSPTYGLKGKIDATVHSIISQPKPPPHQINHYLSKSTGTDVISGAMPFEIKTGRTVAGVEHRAQTMLYALLVAERYHQEVDGGLLYYTQKEEVVRVPVVRNELKGLIMGRNDIAGYMKRRSDQARGESETDIEDEPFLPPTIDDERVCKRCYALDTCLLYRKAVEGVVDTSSPIASTYELKTSHLTPQQLDFFKKWEKLISLEERDINRFKKELWTMGAKEREKKGRCFAGLVMDVGFDPAAFRLGGVGYDENGVDNTDADRLNLGKDKIHKFTYRFTRSSNTEDWAQEGSAQGLANGEERESLLKGHMSIGEPITISVEPDLLALARGFIVDLTPRMVTVGVDHKLDLERIRWRLATRHLDTHGHDHIVFRVDKDDLFGGMARIRDNLAQLFYAEGDAMRLKLVVDLQKPEFEKLHWIGDRYSRDWQGFEKHTQKLNLNQKEAVKKVLSAQDYAIILGMPGTGKTGVIASLVKVLVSMGKSVLINNVLLRLKSEAGKEGLGFGLLRLGNLDKIHPDVQEFTLAKRKQATTVEQLQTQLMSPPLVATTCLSVDQVGDLIQNEVEAELVTQVTKALIMGGVSPEEVGIITLYRQQLKLISHLLGERKDVEILTADRSQGRDKEVVIFSMVRSNDDGRTGDLIKDWRRMNVSFTRARSKLIIFGSRRTLETTPLLKEFFYLMDEKAWVLNMPREAHVPHFSCMRDITPGNIDVEVDAKFGLESKLTPSKRNIDENENIPDGRDRDQRPKKQMKNSHGIDSGILKGKPLLQDVINEGL</sequence>
<dbReference type="InterPro" id="IPR041677">
    <property type="entry name" value="DNA2/NAM7_AAA_11"/>
</dbReference>